<dbReference type="InterPro" id="IPR002583">
    <property type="entry name" value="Ribosomal_bS20"/>
</dbReference>
<comment type="similarity">
    <text evidence="2">Belongs to the bacterial ribosomal protein bS20 family.</text>
</comment>
<evidence type="ECO:0000256" key="2">
    <source>
        <dbReference type="ARBA" id="ARBA00007634"/>
    </source>
</evidence>
<comment type="caution">
    <text evidence="9">The sequence shown here is derived from an EMBL/GenBank/DDBJ whole genome shotgun (WGS) entry which is preliminary data.</text>
</comment>
<comment type="function">
    <text evidence="1">Binds directly to 16S ribosomal RNA.</text>
</comment>
<sequence length="62" mass="6891">MMRTAVKKVLHALNSGDQEKAGEAYRQAVPIVDRMAGKGLIHKNKAARQKSRLNKHIRALQG</sequence>
<evidence type="ECO:0000313" key="10">
    <source>
        <dbReference type="Proteomes" id="UP000003374"/>
    </source>
</evidence>
<keyword evidence="4" id="KW-0694">RNA-binding</keyword>
<dbReference type="Gene3D" id="1.20.58.110">
    <property type="entry name" value="Ribosomal protein S20"/>
    <property type="match status" value="1"/>
</dbReference>
<accession>A4BTU6</accession>
<dbReference type="GO" id="GO:0003735">
    <property type="term" value="F:structural constituent of ribosome"/>
    <property type="evidence" value="ECO:0007669"/>
    <property type="project" value="InterPro"/>
</dbReference>
<reference evidence="9 10" key="1">
    <citation type="submission" date="2006-02" db="EMBL/GenBank/DDBJ databases">
        <authorList>
            <person name="Waterbury J."/>
            <person name="Ferriera S."/>
            <person name="Johnson J."/>
            <person name="Kravitz S."/>
            <person name="Halpern A."/>
            <person name="Remington K."/>
            <person name="Beeson K."/>
            <person name="Tran B."/>
            <person name="Rogers Y.-H."/>
            <person name="Friedman R."/>
            <person name="Venter J.C."/>
        </authorList>
    </citation>
    <scope>NUCLEOTIDE SEQUENCE [LARGE SCALE GENOMIC DNA]</scope>
    <source>
        <strain evidence="9 10">Nb-231</strain>
    </source>
</reference>
<dbReference type="STRING" id="314278.NB231_04007"/>
<evidence type="ECO:0000256" key="3">
    <source>
        <dbReference type="ARBA" id="ARBA00022730"/>
    </source>
</evidence>
<dbReference type="HOGENOM" id="CLU_160655_4_2_6"/>
<evidence type="ECO:0000256" key="7">
    <source>
        <dbReference type="ARBA" id="ARBA00035136"/>
    </source>
</evidence>
<keyword evidence="6" id="KW-0687">Ribonucleoprotein</keyword>
<dbReference type="Proteomes" id="UP000003374">
    <property type="component" value="Unassembled WGS sequence"/>
</dbReference>
<evidence type="ECO:0000256" key="4">
    <source>
        <dbReference type="ARBA" id="ARBA00022884"/>
    </source>
</evidence>
<proteinExistence type="inferred from homology"/>
<organism evidence="9 10">
    <name type="scientific">Nitrococcus mobilis Nb-231</name>
    <dbReference type="NCBI Taxonomy" id="314278"/>
    <lineage>
        <taxon>Bacteria</taxon>
        <taxon>Pseudomonadati</taxon>
        <taxon>Pseudomonadota</taxon>
        <taxon>Gammaproteobacteria</taxon>
        <taxon>Chromatiales</taxon>
        <taxon>Ectothiorhodospiraceae</taxon>
        <taxon>Nitrococcus</taxon>
    </lineage>
</organism>
<dbReference type="PANTHER" id="PTHR33398">
    <property type="entry name" value="30S RIBOSOMAL PROTEIN S20"/>
    <property type="match status" value="1"/>
</dbReference>
<dbReference type="GO" id="GO:0005829">
    <property type="term" value="C:cytosol"/>
    <property type="evidence" value="ECO:0007669"/>
    <property type="project" value="TreeGrafter"/>
</dbReference>
<evidence type="ECO:0000313" key="9">
    <source>
        <dbReference type="EMBL" id="EAR20910.1"/>
    </source>
</evidence>
<dbReference type="NCBIfam" id="TIGR00029">
    <property type="entry name" value="S20"/>
    <property type="match status" value="1"/>
</dbReference>
<dbReference type="PANTHER" id="PTHR33398:SF1">
    <property type="entry name" value="SMALL RIBOSOMAL SUBUNIT PROTEIN BS20C"/>
    <property type="match status" value="1"/>
</dbReference>
<name>A4BTU6_9GAMM</name>
<dbReference type="Pfam" id="PF01649">
    <property type="entry name" value="Ribosomal_S20p"/>
    <property type="match status" value="1"/>
</dbReference>
<dbReference type="GO" id="GO:0015935">
    <property type="term" value="C:small ribosomal subunit"/>
    <property type="evidence" value="ECO:0007669"/>
    <property type="project" value="TreeGrafter"/>
</dbReference>
<dbReference type="InterPro" id="IPR036510">
    <property type="entry name" value="Ribosomal_bS20_sf"/>
</dbReference>
<gene>
    <name evidence="9" type="ORF">NB231_04007</name>
</gene>
<keyword evidence="3" id="KW-0699">rRNA-binding</keyword>
<evidence type="ECO:0000256" key="5">
    <source>
        <dbReference type="ARBA" id="ARBA00022980"/>
    </source>
</evidence>
<evidence type="ECO:0000256" key="1">
    <source>
        <dbReference type="ARBA" id="ARBA00003134"/>
    </source>
</evidence>
<dbReference type="eggNOG" id="COG0268">
    <property type="taxonomic scope" value="Bacteria"/>
</dbReference>
<keyword evidence="5 9" id="KW-0689">Ribosomal protein</keyword>
<dbReference type="GO" id="GO:0006412">
    <property type="term" value="P:translation"/>
    <property type="evidence" value="ECO:0007669"/>
    <property type="project" value="InterPro"/>
</dbReference>
<evidence type="ECO:0000256" key="8">
    <source>
        <dbReference type="ARBA" id="ARBA00035343"/>
    </source>
</evidence>
<protein>
    <recommendedName>
        <fullName evidence="7">Small ribosomal subunit protein bS20</fullName>
    </recommendedName>
    <alternativeName>
        <fullName evidence="8">30S ribosomal protein S20</fullName>
    </alternativeName>
</protein>
<dbReference type="EMBL" id="AAOF01000015">
    <property type="protein sequence ID" value="EAR20910.1"/>
    <property type="molecule type" value="Genomic_DNA"/>
</dbReference>
<dbReference type="GO" id="GO:0070181">
    <property type="term" value="F:small ribosomal subunit rRNA binding"/>
    <property type="evidence" value="ECO:0007669"/>
    <property type="project" value="TreeGrafter"/>
</dbReference>
<dbReference type="AlphaFoldDB" id="A4BTU6"/>
<evidence type="ECO:0000256" key="6">
    <source>
        <dbReference type="ARBA" id="ARBA00023274"/>
    </source>
</evidence>
<dbReference type="SUPFAM" id="SSF46992">
    <property type="entry name" value="Ribosomal protein S20"/>
    <property type="match status" value="1"/>
</dbReference>
<keyword evidence="10" id="KW-1185">Reference proteome</keyword>